<dbReference type="GO" id="GO:0045259">
    <property type="term" value="C:proton-transporting ATP synthase complex"/>
    <property type="evidence" value="ECO:0007669"/>
    <property type="project" value="InterPro"/>
</dbReference>
<dbReference type="HOGENOM" id="CLU_2159504_0_0_1"/>
<dbReference type="InterPro" id="IPR006995">
    <property type="entry name" value="ATP_synth_F0_jsu"/>
</dbReference>
<reference evidence="2 3" key="1">
    <citation type="journal article" date="2014" name="Genome Announc.">
        <title>Genome sequence of the basidiomycetous fungus Pseudozyma aphidis DSM70725, an efficient producer of biosurfactant mannosylerythritol lipids.</title>
        <authorList>
            <person name="Lorenz S."/>
            <person name="Guenther M."/>
            <person name="Grumaz C."/>
            <person name="Rupp S."/>
            <person name="Zibek S."/>
            <person name="Sohn K."/>
        </authorList>
    </citation>
    <scope>NUCLEOTIDE SEQUENCE [LARGE SCALE GENOMIC DNA]</scope>
    <source>
        <strain evidence="3">ATCC 32657 / CBS 517.83 / DSM 70725 / JCM 10318 / NBRC 10182 / NRRL Y-7954 / St-0401</strain>
    </source>
</reference>
<dbReference type="AlphaFoldDB" id="W3VWD5"/>
<evidence type="ECO:0000313" key="2">
    <source>
        <dbReference type="EMBL" id="ETS65142.1"/>
    </source>
</evidence>
<feature type="region of interest" description="Disordered" evidence="1">
    <location>
        <begin position="39"/>
        <end position="71"/>
    </location>
</feature>
<dbReference type="OrthoDB" id="5520611at2759"/>
<dbReference type="Proteomes" id="UP000019462">
    <property type="component" value="Unassembled WGS sequence"/>
</dbReference>
<dbReference type="PANTHER" id="PTHR28060:SF1">
    <property type="entry name" value="ATP SYNTHASE SUBUNIT J, MITOCHONDRIAL"/>
    <property type="match status" value="1"/>
</dbReference>
<dbReference type="PANTHER" id="PTHR28060">
    <property type="entry name" value="ATP SYNTHASE SUBUNIT J, MITOCHONDRIAL"/>
    <property type="match status" value="1"/>
</dbReference>
<gene>
    <name evidence="2" type="ORF">PaG_00200</name>
</gene>
<proteinExistence type="predicted"/>
<name>W3VWD5_MOEAP</name>
<dbReference type="Pfam" id="PF04911">
    <property type="entry name" value="ATP-synt_J"/>
    <property type="match status" value="1"/>
</dbReference>
<comment type="caution">
    <text evidence="2">The sequence shown here is derived from an EMBL/GenBank/DDBJ whole genome shotgun (WGS) entry which is preliminary data.</text>
</comment>
<dbReference type="EMBL" id="AWNI01000002">
    <property type="protein sequence ID" value="ETS65142.1"/>
    <property type="molecule type" value="Genomic_DNA"/>
</dbReference>
<evidence type="ECO:0000256" key="1">
    <source>
        <dbReference type="SAM" id="MobiDB-lite"/>
    </source>
</evidence>
<keyword evidence="3" id="KW-1185">Reference proteome</keyword>
<organism evidence="2 3">
    <name type="scientific">Moesziomyces aphidis</name>
    <name type="common">Pseudozyma aphidis</name>
    <dbReference type="NCBI Taxonomy" id="84754"/>
    <lineage>
        <taxon>Eukaryota</taxon>
        <taxon>Fungi</taxon>
        <taxon>Dikarya</taxon>
        <taxon>Basidiomycota</taxon>
        <taxon>Ustilaginomycotina</taxon>
        <taxon>Ustilaginomycetes</taxon>
        <taxon>Ustilaginales</taxon>
        <taxon>Ustilaginaceae</taxon>
        <taxon>Moesziomyces</taxon>
    </lineage>
</organism>
<sequence>MAFFGFRAYPTPILKPMWPFFIAAGVVFYGVNKLQDMAVSTEEASKDPRNPPEGAQGGPPLSAKRRQQQHTALTAGLPLSCIADHTKSRPQLDTLQYSQHVSAIPRCAMHT</sequence>
<accession>W3VWD5</accession>
<dbReference type="GO" id="GO:0046933">
    <property type="term" value="F:proton-transporting ATP synthase activity, rotational mechanism"/>
    <property type="evidence" value="ECO:0007669"/>
    <property type="project" value="TreeGrafter"/>
</dbReference>
<evidence type="ECO:0000313" key="3">
    <source>
        <dbReference type="Proteomes" id="UP000019462"/>
    </source>
</evidence>
<protein>
    <submittedName>
        <fullName evidence="2">Uncharacterized protein</fullName>
    </submittedName>
</protein>